<name>A0A1I0BMS2_9FIRM</name>
<reference evidence="2" key="1">
    <citation type="submission" date="2016-10" db="EMBL/GenBank/DDBJ databases">
        <authorList>
            <person name="Varghese N."/>
            <person name="Submissions S."/>
        </authorList>
    </citation>
    <scope>NUCLEOTIDE SEQUENCE [LARGE SCALE GENOMIC DNA]</scope>
    <source>
        <strain evidence="2">DSM 1551</strain>
    </source>
</reference>
<sequence>MNKIHITLDLLRKFATGFKRQIDVLLNNKVDKVDGKQLSTEDYTTAEKNKLKSLSNYTLPKASSTILGGVKVGAGLTIDTDGNLSATGGGEADSVNWENVVGKPDKLSQFTNDSDFQTAENVDSKLVDYAKKTDIASVYKYKGSKANYAALPTSGNIVGDVWNIEAADSTNNIKAGDNVGWTGTEWDNLGGNVDLSSYALKSELPTKTSLLTNDSGFQTSAQVETIVNGKVTSKVDKEDGKGLSTNDFTNEYKDKLDNLENITIDFATTSDIDNIINEVFA</sequence>
<keyword evidence="2" id="KW-1185">Reference proteome</keyword>
<dbReference type="Proteomes" id="UP000198558">
    <property type="component" value="Unassembled WGS sequence"/>
</dbReference>
<dbReference type="AlphaFoldDB" id="A0A1I0BMS2"/>
<dbReference type="RefSeq" id="WP_092351537.1">
    <property type="nucleotide sequence ID" value="NZ_FOIN01000001.1"/>
</dbReference>
<dbReference type="EMBL" id="FOIN01000001">
    <property type="protein sequence ID" value="SET07975.1"/>
    <property type="molecule type" value="Genomic_DNA"/>
</dbReference>
<proteinExistence type="predicted"/>
<dbReference type="OrthoDB" id="1975049at2"/>
<dbReference type="GeneID" id="78287225"/>
<evidence type="ECO:0000313" key="1">
    <source>
        <dbReference type="EMBL" id="SET07975.1"/>
    </source>
</evidence>
<evidence type="ECO:0000313" key="2">
    <source>
        <dbReference type="Proteomes" id="UP000198558"/>
    </source>
</evidence>
<organism evidence="1 2">
    <name type="scientific">Thomasclavelia cocleata</name>
    <dbReference type="NCBI Taxonomy" id="69824"/>
    <lineage>
        <taxon>Bacteria</taxon>
        <taxon>Bacillati</taxon>
        <taxon>Bacillota</taxon>
        <taxon>Erysipelotrichia</taxon>
        <taxon>Erysipelotrichales</taxon>
        <taxon>Coprobacillaceae</taxon>
        <taxon>Thomasclavelia</taxon>
    </lineage>
</organism>
<accession>A0A1I0BMS2</accession>
<gene>
    <name evidence="1" type="ORF">SAMN04489758_101182</name>
</gene>
<protein>
    <submittedName>
        <fullName evidence="1">Uncharacterized protein</fullName>
    </submittedName>
</protein>